<feature type="compositionally biased region" description="Basic and acidic residues" evidence="1">
    <location>
        <begin position="686"/>
        <end position="695"/>
    </location>
</feature>
<gene>
    <name evidence="2" type="ORF">PC117_g25975</name>
</gene>
<proteinExistence type="predicted"/>
<feature type="region of interest" description="Disordered" evidence="1">
    <location>
        <begin position="235"/>
        <end position="328"/>
    </location>
</feature>
<feature type="compositionally biased region" description="Low complexity" evidence="1">
    <location>
        <begin position="606"/>
        <end position="617"/>
    </location>
</feature>
<comment type="caution">
    <text evidence="2">The sequence shown here is derived from an EMBL/GenBank/DDBJ whole genome shotgun (WGS) entry which is preliminary data.</text>
</comment>
<evidence type="ECO:0008006" key="4">
    <source>
        <dbReference type="Google" id="ProtNLM"/>
    </source>
</evidence>
<feature type="compositionally biased region" description="Basic and acidic residues" evidence="1">
    <location>
        <begin position="518"/>
        <end position="559"/>
    </location>
</feature>
<dbReference type="AlphaFoldDB" id="A0A8T1ANI1"/>
<feature type="region of interest" description="Disordered" evidence="1">
    <location>
        <begin position="1"/>
        <end position="101"/>
    </location>
</feature>
<accession>A0A8T1ANI1</accession>
<evidence type="ECO:0000313" key="3">
    <source>
        <dbReference type="Proteomes" id="UP000736787"/>
    </source>
</evidence>
<protein>
    <recommendedName>
        <fullName evidence="4">Retrotransposon gag domain-containing protein</fullName>
    </recommendedName>
</protein>
<dbReference type="EMBL" id="RCMK01002200">
    <property type="protein sequence ID" value="KAG2883661.1"/>
    <property type="molecule type" value="Genomic_DNA"/>
</dbReference>
<reference evidence="2" key="1">
    <citation type="submission" date="2018-10" db="EMBL/GenBank/DDBJ databases">
        <title>Effector identification in a new, highly contiguous assembly of the strawberry crown rot pathogen Phytophthora cactorum.</title>
        <authorList>
            <person name="Armitage A.D."/>
            <person name="Nellist C.F."/>
            <person name="Bates H."/>
            <person name="Vickerstaff R.J."/>
            <person name="Harrison R.J."/>
        </authorList>
    </citation>
    <scope>NUCLEOTIDE SEQUENCE</scope>
    <source>
        <strain evidence="2">4040</strain>
    </source>
</reference>
<feature type="compositionally biased region" description="Basic and acidic residues" evidence="1">
    <location>
        <begin position="620"/>
        <end position="636"/>
    </location>
</feature>
<organism evidence="2 3">
    <name type="scientific">Phytophthora cactorum</name>
    <dbReference type="NCBI Taxonomy" id="29920"/>
    <lineage>
        <taxon>Eukaryota</taxon>
        <taxon>Sar</taxon>
        <taxon>Stramenopiles</taxon>
        <taxon>Oomycota</taxon>
        <taxon>Peronosporomycetes</taxon>
        <taxon>Peronosporales</taxon>
        <taxon>Peronosporaceae</taxon>
        <taxon>Phytophthora</taxon>
    </lineage>
</organism>
<dbReference type="Proteomes" id="UP000736787">
    <property type="component" value="Unassembled WGS sequence"/>
</dbReference>
<feature type="compositionally biased region" description="Polar residues" evidence="1">
    <location>
        <begin position="1"/>
        <end position="25"/>
    </location>
</feature>
<evidence type="ECO:0000313" key="2">
    <source>
        <dbReference type="EMBL" id="KAG2883661.1"/>
    </source>
</evidence>
<dbReference type="VEuPathDB" id="FungiDB:PC110_g22889"/>
<feature type="region of interest" description="Disordered" evidence="1">
    <location>
        <begin position="518"/>
        <end position="568"/>
    </location>
</feature>
<evidence type="ECO:0000256" key="1">
    <source>
        <dbReference type="SAM" id="MobiDB-lite"/>
    </source>
</evidence>
<feature type="region of interest" description="Disordered" evidence="1">
    <location>
        <begin position="581"/>
        <end position="695"/>
    </location>
</feature>
<feature type="compositionally biased region" description="Low complexity" evidence="1">
    <location>
        <begin position="301"/>
        <end position="316"/>
    </location>
</feature>
<feature type="compositionally biased region" description="Acidic residues" evidence="1">
    <location>
        <begin position="73"/>
        <end position="89"/>
    </location>
</feature>
<feature type="compositionally biased region" description="Basic and acidic residues" evidence="1">
    <location>
        <begin position="644"/>
        <end position="660"/>
    </location>
</feature>
<name>A0A8T1ANI1_9STRA</name>
<feature type="compositionally biased region" description="Basic and acidic residues" evidence="1">
    <location>
        <begin position="581"/>
        <end position="598"/>
    </location>
</feature>
<sequence>MAKGSTTVPATPSKSGGARNETSSPDVAAARLAAVSELSTPAPEPSAVTPETTTLSSGLSGATKSFSRNLAAELDDVAGPDPDYDDFNDGTEGSKPSVASAKRSALLNTPCPPINGDTLADKHVFDRVEALMKNDEWMQLFKPIPKRKADEPAVANELQYRVNSVSTSQVAEDSVSLLLALGYENETYPSTMSLQDWNPYEAGAALQKWKKKLHKAFGAIGINEGKQPVSRMATLEEDPSKMSVPPTPKMLERTPPTKRGADRDAFSTADASPYLQDSHMVTPRSTSRMRRMDAEDEGSQGRRSGARASRNGLGRRQTNTDDSSSDADDLFPLAYEAEDPQAELTRQMRVIAALNDSDPTPRIDMAPHRPLDRIKPFSGSRNKTDKWCIPFELSLRDGTIHWFRQLPKKTKRTWKLLSNAFIHYYCSQFTQTARSRCYSAKRERSEHLCDYLNRLSGYDRNACLQFEKGGRDAKEHVQQLLVTCGDDNMAESLYHTRVNDIHELEEIIEDRLKGKERMVKRDGVARHSRSRDSRRDEPHDHQSRRDRRESNRPRNDYRNTPRVMLAEFSQDDLLAELEGREATRSGTERSDGEHHPYEDDQDEYDSYQSDDASSGGSLVDNDRHLAAANEGERRAAAEGTYARSDNRQPRGNFSDRDRGFNQDGRGGKRGFNHDRRGGERSFNQDSRGRRDFNRDNRRPQYGPCAVCGGMSHSAHYCNKRCMFCKQAHDAGQCKLFRNFQDLAKFVRIKGTKEELPPELKSVVQERHLN</sequence>
<feature type="compositionally biased region" description="Low complexity" evidence="1">
    <location>
        <begin position="52"/>
        <end position="61"/>
    </location>
</feature>
<dbReference type="VEuPathDB" id="FungiDB:PC110_g8531"/>